<dbReference type="GO" id="GO:0004623">
    <property type="term" value="F:phospholipase A2 activity"/>
    <property type="evidence" value="ECO:0007669"/>
    <property type="project" value="InterPro"/>
</dbReference>
<dbReference type="GO" id="GO:0050482">
    <property type="term" value="P:arachidonate secretion"/>
    <property type="evidence" value="ECO:0007669"/>
    <property type="project" value="InterPro"/>
</dbReference>
<feature type="signal peptide" evidence="1">
    <location>
        <begin position="1"/>
        <end position="26"/>
    </location>
</feature>
<sequence length="152" mass="17536">MIRMKLRSAIHIALCSVALSNNITSASELTPFTTDGCSMFPNGDSANKVKWMRCCTQHDYAYWKGGTEDDRFRADEALKQCVADLGESEISMLMHLGVRLGGEPYFPTWYRWGYGWPYLRGYQSLSEKENEQVMQRMIELQQLINEFIESEN</sequence>
<dbReference type="GO" id="GO:0006644">
    <property type="term" value="P:phospholipid metabolic process"/>
    <property type="evidence" value="ECO:0007669"/>
    <property type="project" value="InterPro"/>
</dbReference>
<dbReference type="SUPFAM" id="SSF48619">
    <property type="entry name" value="Phospholipase A2, PLA2"/>
    <property type="match status" value="1"/>
</dbReference>
<organism evidence="2 3">
    <name type="scientific">Halioxenophilus aromaticivorans</name>
    <dbReference type="NCBI Taxonomy" id="1306992"/>
    <lineage>
        <taxon>Bacteria</taxon>
        <taxon>Pseudomonadati</taxon>
        <taxon>Pseudomonadota</taxon>
        <taxon>Gammaproteobacteria</taxon>
        <taxon>Alteromonadales</taxon>
        <taxon>Alteromonadaceae</taxon>
        <taxon>Halioxenophilus</taxon>
    </lineage>
</organism>
<gene>
    <name evidence="2" type="ORF">GCM10025791_31580</name>
</gene>
<proteinExistence type="predicted"/>
<accession>A0AAV3U5F0</accession>
<dbReference type="InterPro" id="IPR036444">
    <property type="entry name" value="PLipase_A2_dom_sf"/>
</dbReference>
<dbReference type="AlphaFoldDB" id="A0AAV3U5F0"/>
<keyword evidence="1" id="KW-0732">Signal</keyword>
<protein>
    <recommendedName>
        <fullName evidence="4">FAD-binding oxidoreductase</fullName>
    </recommendedName>
</protein>
<dbReference type="EMBL" id="BAABLX010000028">
    <property type="protein sequence ID" value="GAA4949080.1"/>
    <property type="molecule type" value="Genomic_DNA"/>
</dbReference>
<evidence type="ECO:0000313" key="2">
    <source>
        <dbReference type="EMBL" id="GAA4949080.1"/>
    </source>
</evidence>
<name>A0AAV3U5F0_9ALTE</name>
<evidence type="ECO:0000256" key="1">
    <source>
        <dbReference type="SAM" id="SignalP"/>
    </source>
</evidence>
<reference evidence="3" key="1">
    <citation type="journal article" date="2019" name="Int. J. Syst. Evol. Microbiol.">
        <title>The Global Catalogue of Microorganisms (GCM) 10K type strain sequencing project: providing services to taxonomists for standard genome sequencing and annotation.</title>
        <authorList>
            <consortium name="The Broad Institute Genomics Platform"/>
            <consortium name="The Broad Institute Genome Sequencing Center for Infectious Disease"/>
            <person name="Wu L."/>
            <person name="Ma J."/>
        </authorList>
    </citation>
    <scope>NUCLEOTIDE SEQUENCE [LARGE SCALE GENOMIC DNA]</scope>
    <source>
        <strain evidence="3">JCM 19134</strain>
    </source>
</reference>
<evidence type="ECO:0008006" key="4">
    <source>
        <dbReference type="Google" id="ProtNLM"/>
    </source>
</evidence>
<dbReference type="Proteomes" id="UP001409585">
    <property type="component" value="Unassembled WGS sequence"/>
</dbReference>
<comment type="caution">
    <text evidence="2">The sequence shown here is derived from an EMBL/GenBank/DDBJ whole genome shotgun (WGS) entry which is preliminary data.</text>
</comment>
<keyword evidence="3" id="KW-1185">Reference proteome</keyword>
<evidence type="ECO:0000313" key="3">
    <source>
        <dbReference type="Proteomes" id="UP001409585"/>
    </source>
</evidence>
<feature type="chain" id="PRO_5043562337" description="FAD-binding oxidoreductase" evidence="1">
    <location>
        <begin position="27"/>
        <end position="152"/>
    </location>
</feature>